<accession>A0ABY4M1P2</accession>
<feature type="domain" description="CHAT" evidence="1">
    <location>
        <begin position="835"/>
        <end position="1131"/>
    </location>
</feature>
<keyword evidence="3" id="KW-1185">Reference proteome</keyword>
<name>A0ABY4M1P2_9ACTN</name>
<proteinExistence type="predicted"/>
<evidence type="ECO:0000313" key="2">
    <source>
        <dbReference type="EMBL" id="UQA90794.1"/>
    </source>
</evidence>
<dbReference type="EMBL" id="CP086322">
    <property type="protein sequence ID" value="UQA90794.1"/>
    <property type="molecule type" value="Genomic_DNA"/>
</dbReference>
<dbReference type="Gene3D" id="1.25.40.10">
    <property type="entry name" value="Tetratricopeptide repeat domain"/>
    <property type="match status" value="2"/>
</dbReference>
<protein>
    <submittedName>
        <fullName evidence="2">CHAT domain-containing protein</fullName>
    </submittedName>
</protein>
<dbReference type="Pfam" id="PF12770">
    <property type="entry name" value="CHAT"/>
    <property type="match status" value="1"/>
</dbReference>
<dbReference type="InterPro" id="IPR008928">
    <property type="entry name" value="6-hairpin_glycosidase_sf"/>
</dbReference>
<dbReference type="InterPro" id="IPR011990">
    <property type="entry name" value="TPR-like_helical_dom_sf"/>
</dbReference>
<evidence type="ECO:0000313" key="3">
    <source>
        <dbReference type="Proteomes" id="UP000830115"/>
    </source>
</evidence>
<dbReference type="RefSeq" id="WP_248861560.1">
    <property type="nucleotide sequence ID" value="NZ_CP086322.1"/>
</dbReference>
<evidence type="ECO:0000259" key="1">
    <source>
        <dbReference type="Pfam" id="PF12770"/>
    </source>
</evidence>
<reference evidence="2" key="1">
    <citation type="submission" date="2021-10" db="EMBL/GenBank/DDBJ databases">
        <title>Streptomyces nigrumlapis sp.nov.,an antimicrobial producing actinobacterium isolated from Black Gobi rocks.</title>
        <authorList>
            <person name="Wen Y."/>
            <person name="Zhang W."/>
            <person name="Liu X.G."/>
        </authorList>
    </citation>
    <scope>NUCLEOTIDE SEQUENCE</scope>
    <source>
        <strain evidence="2">ST13-2-2</strain>
    </source>
</reference>
<sequence length="1132" mass="122400">MKRSSQRFADSVPVAEIDRMVREWRAELATLSEDTLERRKQAEVLAMTLHQRFLRTRSEPDLDEAIALVRENLPGAGGQHLLGILLQERSRVRRGGSDLTAAIAAFRAAMAHHRDNSEAGHTARLNLAGLLEQKYEQDHDRAAVDEAVEICVGEVSWAMADGDDDRTATSLLALGQALSVRALHSGVAADATAAVDALRRAADLTLPGSDDECVFLQSLGSALYFLYRRNGDPEVLEEAIDALSAALYVAGTDIRNRALIVSNLLPPLRARFERTGSGERLDELIGMCRELADGVPEGSTDRAFVVLNRCSAQLLRHRHSGRDADLQETLDDLGGLLAGPPLPGPLGRRVLGTRAIALRRKFERTYDTGWLDQAVDAARQALDTQPREDFSGYYAACSALASTLATRCSHRGSLADLQEAVTLFGTGLQNLPETYADRHVGWSDHGRVLLQLYDRTGDPDLLDQALTACASAVELLPQGHTRLPDYLNNLSAALLARYVSDGRPADLEAVIATRRHALRLLPDGHPDIPARHGGLCIALRHLYEHTGSSDAREQAVRNGREALADLAEEHPDWPGYAYNLAAALPPKEAVPLFRKAQAHPTAPARLRLHAAMAWGRAATGTGDRESAAEGYAAAVAHLPQAAWLGPDLSVRQHFLTEAWGAGCEAAAAHLALGQPERAVELLEQGRGVLLSQALDLQADLTRLRAVDERLARELDAVLRALESAASQETDVTDRQRLADRRTALLARARSLDGLHDFLAAPAYAQLSVAAAEGPVVLLNTAASRCDAIVVEADRPPRFRQLRTLSLDAVREQARLLDEAFRGGDTAHIRDTLTTLLDWLWQHICAEVLDDLLDYRGEPGPDGRLPRVWWCPTGLLTLLPVHAAGRYEDEDGQGDSLGRPAVPLRVVSSYTPTLRALIDARSRRVPAADPSQSADASMTVLAVPRSAALDARPLPKAEKEAREVADRIPGVRPLIGPDATRDRLLTGLRTRPSLHFAGHGYQHLADPVRSFLLCHDGTVTVSDVAAHRSPAAELAFLSSCESARSTVGQADEAVHLAGAMQLAGFRHVIATQWALSDVIAPEVAETVYADLGPATPGNWADGAARALHKAVAAQRATAPDDPDLWATYVHVGP</sequence>
<organism evidence="2 3">
    <name type="scientific">Streptomyces halobius</name>
    <dbReference type="NCBI Taxonomy" id="2879846"/>
    <lineage>
        <taxon>Bacteria</taxon>
        <taxon>Bacillati</taxon>
        <taxon>Actinomycetota</taxon>
        <taxon>Actinomycetes</taxon>
        <taxon>Kitasatosporales</taxon>
        <taxon>Streptomycetaceae</taxon>
        <taxon>Streptomyces</taxon>
    </lineage>
</organism>
<dbReference type="Proteomes" id="UP000830115">
    <property type="component" value="Chromosome"/>
</dbReference>
<dbReference type="InterPro" id="IPR024983">
    <property type="entry name" value="CHAT_dom"/>
</dbReference>
<dbReference type="SUPFAM" id="SSF48208">
    <property type="entry name" value="Six-hairpin glycosidases"/>
    <property type="match status" value="1"/>
</dbReference>
<gene>
    <name evidence="2" type="ORF">K9S39_01840</name>
</gene>